<dbReference type="PANTHER" id="PTHR18939:SF4">
    <property type="entry name" value="RIBOSOME-BINDING PROTEIN 1"/>
    <property type="match status" value="1"/>
</dbReference>
<dbReference type="InterPro" id="IPR007794">
    <property type="entry name" value="Rib_rcpt_KP"/>
</dbReference>
<keyword evidence="5" id="KW-0256">Endoplasmic reticulum</keyword>
<feature type="compositionally biased region" description="Low complexity" evidence="9">
    <location>
        <begin position="604"/>
        <end position="622"/>
    </location>
</feature>
<evidence type="ECO:0000256" key="5">
    <source>
        <dbReference type="ARBA" id="ARBA00022824"/>
    </source>
</evidence>
<dbReference type="Pfam" id="PF09325">
    <property type="entry name" value="Vps5"/>
    <property type="match status" value="1"/>
</dbReference>
<organism evidence="11 12">
    <name type="scientific">Knipowitschia caucasica</name>
    <name type="common">Caucasian dwarf goby</name>
    <name type="synonym">Pomatoschistus caucasicus</name>
    <dbReference type="NCBI Taxonomy" id="637954"/>
    <lineage>
        <taxon>Eukaryota</taxon>
        <taxon>Metazoa</taxon>
        <taxon>Chordata</taxon>
        <taxon>Craniata</taxon>
        <taxon>Vertebrata</taxon>
        <taxon>Euteleostomi</taxon>
        <taxon>Actinopterygii</taxon>
        <taxon>Neopterygii</taxon>
        <taxon>Teleostei</taxon>
        <taxon>Neoteleostei</taxon>
        <taxon>Acanthomorphata</taxon>
        <taxon>Gobiaria</taxon>
        <taxon>Gobiiformes</taxon>
        <taxon>Gobioidei</taxon>
        <taxon>Gobiidae</taxon>
        <taxon>Gobiinae</taxon>
        <taxon>Knipowitschia</taxon>
    </lineage>
</organism>
<evidence type="ECO:0000256" key="8">
    <source>
        <dbReference type="ARBA" id="ARBA00023136"/>
    </source>
</evidence>
<feature type="region of interest" description="Disordered" evidence="9">
    <location>
        <begin position="991"/>
        <end position="1015"/>
    </location>
</feature>
<dbReference type="InterPro" id="IPR015404">
    <property type="entry name" value="Vps5_C"/>
</dbReference>
<feature type="compositionally biased region" description="Basic and acidic residues" evidence="9">
    <location>
        <begin position="721"/>
        <end position="733"/>
    </location>
</feature>
<dbReference type="Proteomes" id="UP001497482">
    <property type="component" value="Chromosome 13"/>
</dbReference>
<evidence type="ECO:0000256" key="2">
    <source>
        <dbReference type="ARBA" id="ARBA00010883"/>
    </source>
</evidence>
<feature type="region of interest" description="Disordered" evidence="9">
    <location>
        <begin position="412"/>
        <end position="433"/>
    </location>
</feature>
<dbReference type="GO" id="GO:0005789">
    <property type="term" value="C:endoplasmic reticulum membrane"/>
    <property type="evidence" value="ECO:0007669"/>
    <property type="project" value="UniProtKB-SubCell"/>
</dbReference>
<feature type="region of interest" description="Disordered" evidence="9">
    <location>
        <begin position="1447"/>
        <end position="1466"/>
    </location>
</feature>
<dbReference type="PANTHER" id="PTHR18939">
    <property type="entry name" value="RIBOSOME BINDING PROTEIN-1"/>
    <property type="match status" value="1"/>
</dbReference>
<dbReference type="Gene3D" id="3.30.1520.10">
    <property type="entry name" value="Phox-like domain"/>
    <property type="match status" value="1"/>
</dbReference>
<evidence type="ECO:0000259" key="10">
    <source>
        <dbReference type="PROSITE" id="PS50195"/>
    </source>
</evidence>
<evidence type="ECO:0000256" key="3">
    <source>
        <dbReference type="ARBA" id="ARBA00022448"/>
    </source>
</evidence>
<dbReference type="Gene3D" id="1.10.287.1490">
    <property type="match status" value="1"/>
</dbReference>
<accession>A0AAV2JPI4</accession>
<feature type="region of interest" description="Disordered" evidence="9">
    <location>
        <begin position="1492"/>
        <end position="1530"/>
    </location>
</feature>
<dbReference type="SUPFAM" id="SSF64268">
    <property type="entry name" value="PX domain"/>
    <property type="match status" value="1"/>
</dbReference>
<evidence type="ECO:0000256" key="1">
    <source>
        <dbReference type="ARBA" id="ARBA00004389"/>
    </source>
</evidence>
<dbReference type="InterPro" id="IPR001683">
    <property type="entry name" value="PX_dom"/>
</dbReference>
<proteinExistence type="inferred from homology"/>
<feature type="region of interest" description="Disordered" evidence="9">
    <location>
        <begin position="1368"/>
        <end position="1437"/>
    </location>
</feature>
<dbReference type="Pfam" id="PF00787">
    <property type="entry name" value="PX"/>
    <property type="match status" value="1"/>
</dbReference>
<reference evidence="11 12" key="1">
    <citation type="submission" date="2024-04" db="EMBL/GenBank/DDBJ databases">
        <authorList>
            <person name="Waldvogel A.-M."/>
            <person name="Schoenle A."/>
        </authorList>
    </citation>
    <scope>NUCLEOTIDE SEQUENCE [LARGE SCALE GENOMIC DNA]</scope>
</reference>
<dbReference type="GO" id="GO:0035091">
    <property type="term" value="F:phosphatidylinositol binding"/>
    <property type="evidence" value="ECO:0007669"/>
    <property type="project" value="InterPro"/>
</dbReference>
<feature type="compositionally biased region" description="Basic and acidic residues" evidence="9">
    <location>
        <begin position="524"/>
        <end position="551"/>
    </location>
</feature>
<feature type="compositionally biased region" description="Polar residues" evidence="9">
    <location>
        <begin position="1391"/>
        <end position="1414"/>
    </location>
</feature>
<dbReference type="FunFam" id="1.20.1270.60:FF:000008">
    <property type="entry name" value="Sorting nexin"/>
    <property type="match status" value="1"/>
</dbReference>
<feature type="region of interest" description="Disordered" evidence="9">
    <location>
        <begin position="509"/>
        <end position="692"/>
    </location>
</feature>
<evidence type="ECO:0000313" key="12">
    <source>
        <dbReference type="Proteomes" id="UP001497482"/>
    </source>
</evidence>
<comment type="similarity">
    <text evidence="2">Belongs to the sorting nexin family.</text>
</comment>
<feature type="domain" description="PX" evidence="10">
    <location>
        <begin position="1"/>
        <end position="167"/>
    </location>
</feature>
<dbReference type="Pfam" id="PF05104">
    <property type="entry name" value="Rib_recp_KP_reg"/>
    <property type="match status" value="1"/>
</dbReference>
<dbReference type="EMBL" id="OZ035835">
    <property type="protein sequence ID" value="CAL1578216.1"/>
    <property type="molecule type" value="Genomic_DNA"/>
</dbReference>
<gene>
    <name evidence="11" type="ORF">KC01_LOCUS9399</name>
</gene>
<name>A0AAV2JPI4_KNICA</name>
<dbReference type="PROSITE" id="PS50195">
    <property type="entry name" value="PX"/>
    <property type="match status" value="1"/>
</dbReference>
<evidence type="ECO:0000313" key="11">
    <source>
        <dbReference type="EMBL" id="CAL1578216.1"/>
    </source>
</evidence>
<dbReference type="InterPro" id="IPR040248">
    <property type="entry name" value="RRBP1"/>
</dbReference>
<comment type="subcellular location">
    <subcellularLocation>
        <location evidence="1">Endoplasmic reticulum membrane</location>
        <topology evidence="1">Single-pass membrane protein</topology>
    </subcellularLocation>
</comment>
<feature type="compositionally biased region" description="Basic and acidic residues" evidence="9">
    <location>
        <begin position="1368"/>
        <end position="1377"/>
    </location>
</feature>
<dbReference type="GO" id="GO:0005768">
    <property type="term" value="C:endosome"/>
    <property type="evidence" value="ECO:0007669"/>
    <property type="project" value="UniProtKB-ARBA"/>
</dbReference>
<dbReference type="Gene3D" id="1.20.1270.60">
    <property type="entry name" value="Arfaptin homology (AH) domain/BAR domain"/>
    <property type="match status" value="1"/>
</dbReference>
<keyword evidence="12" id="KW-1185">Reference proteome</keyword>
<evidence type="ECO:0000256" key="4">
    <source>
        <dbReference type="ARBA" id="ARBA00022692"/>
    </source>
</evidence>
<keyword evidence="6" id="KW-0653">Protein transport</keyword>
<keyword evidence="3" id="KW-0813">Transport</keyword>
<dbReference type="GO" id="GO:0015031">
    <property type="term" value="P:protein transport"/>
    <property type="evidence" value="ECO:0007669"/>
    <property type="project" value="UniProtKB-KW"/>
</dbReference>
<dbReference type="FunFam" id="3.30.1520.10:FF:000001">
    <property type="entry name" value="Sorting nexin"/>
    <property type="match status" value="1"/>
</dbReference>
<feature type="region of interest" description="Disordered" evidence="9">
    <location>
        <begin position="706"/>
        <end position="734"/>
    </location>
</feature>
<evidence type="ECO:0000256" key="6">
    <source>
        <dbReference type="ARBA" id="ARBA00022927"/>
    </source>
</evidence>
<feature type="compositionally biased region" description="Low complexity" evidence="9">
    <location>
        <begin position="571"/>
        <end position="587"/>
    </location>
</feature>
<protein>
    <recommendedName>
        <fullName evidence="10">PX domain-containing protein</fullName>
    </recommendedName>
</protein>
<feature type="compositionally biased region" description="Low complexity" evidence="9">
    <location>
        <begin position="630"/>
        <end position="692"/>
    </location>
</feature>
<keyword evidence="7" id="KW-1133">Transmembrane helix</keyword>
<dbReference type="InterPro" id="IPR036871">
    <property type="entry name" value="PX_dom_sf"/>
</dbReference>
<sequence length="1530" mass="169985">MTSTLDESNKEKIRSVSVDLNNDTSLLIDIPDALCERDKVKFTVHTKTTLSTFQKPEFSVPRQHEDFIWLHDTLVETEEYAGLIIPPAPPKPDFEGPREKMHKLGEGEATMTKEEYTKMKQELEAEYLAVFKKTVQVHEVFLQRLSSHPILSKDRNFQIFLEYDQDLSVRRKNAKEMFGGFFKNMVKSADEVLISGVKEVDDFFEQEKTFLLDYYSKIKDSTAKAEKMTRAHQNIADDYIRISATLNCIAADDSTANKKHLEKLSDLFEKLRKVEGRVASDEELKLTELLRYYMRDIQAAKDLLYRRARALADYENSNKALDKARLKGKDIPQAEEHQQQCLHKFDKLSESGKRELTNFKGRRVVAFRKNLIEMAELEIKHAKNNATLLQGCIDLINTRLASSKCHDFTVDTDPPAASRGPLSKASSATYSGRSVARKDRRSITLLFVKKHDLATSTRTTMDLYDPQTLGIMVFGGFMVISAVGIALVSTFSMKETSYEEALAKQRRELGKIQTTRSEKKKKEKTSEKKSRGKKKEDKPNGKIPDAEKSQEESEVDSESAAAPAEDPEPIVEPQSAPVVAAPALEEPSPAPSPKDKKKKKVAKVEPASQASAPIKPSAAPAPVAAPAPPKLATTKATPAPEVAKVTQAAAVKASAQPQVKAQAPAAPKTAPAQAKTATAPAKAAPAQSKPAPVLETVTKDVPVMAVPPVGSQAPAANAKQQEPKKKASKKKTEPVAVDPTDAALYLPYKTLLSTISSMVFNEGEAHRLIEILSEKAGIIQDTWHTATQKGDPVAMLKKQLEEREKQLAAEQEDASAAKNRLRELTKELSAEKSKVASVETRLSSQLSKREQEMIALQARMQASYQDHLAQTQRLNTQIVSLKDELEKGPNAQLARLQQENTILRDALNQATSQAESKQNAELAKLRQECTKLTKELGEKAESLQTEEHARKALEAKVSASEKQLSVLQAAQAEGEQALQKRLEEVCEELRSSQSKSSTLQTSLEKAQQDNSAVSELQARVGELEADNRERGGQVEALNAQLKEAQGEKEQLEQKVSSITALLEAAQSKGEEQSTPDNSEDLEQLKQSLQEKDTALSGLQEELESLKLKQESVENTISELQKTKSEADTLAASLQDEVTNLKEQLQNTQLPETSSEELQTLQSSLTEKESLITTLQEKLKEVEEKTSSDKSTMTLLRAFQTETKESLQTLFPQISLEAEQDNWLQVFTQKAQEALSQPSQEAQSNTEVTELLEKLKESEESHTSLQTECEQYRTVLAETEGMLKHLQKSVEEEEQVWKAKMAASEEQLSAALEKAQLLETENQSISQMKEQIALLEAQLERQGDQEPSEDLEQVKSQLSECQIQLADAQKEAQVHKEALSQIRQQLGEASGKQEQNGPTEAPDSQVQQDLNQTNDKLQEESAQRQQLGEELEEAQKTITDLQAELELLKDSTEATEEDNVNELKERLEKEKKLSKDLGLAATKLQQLLKATQDQLSKEKETVKTLQQGHAESNGDGVELTDGEELKEGTSV</sequence>
<evidence type="ECO:0000256" key="7">
    <source>
        <dbReference type="ARBA" id="ARBA00022989"/>
    </source>
</evidence>
<feature type="compositionally biased region" description="Low complexity" evidence="9">
    <location>
        <begin position="991"/>
        <end position="1005"/>
    </location>
</feature>
<keyword evidence="4" id="KW-0812">Transmembrane</keyword>
<evidence type="ECO:0000256" key="9">
    <source>
        <dbReference type="SAM" id="MobiDB-lite"/>
    </source>
</evidence>
<keyword evidence="8" id="KW-0472">Membrane</keyword>
<dbReference type="InterPro" id="IPR027267">
    <property type="entry name" value="AH/BAR_dom_sf"/>
</dbReference>